<dbReference type="Pfam" id="PF00018">
    <property type="entry name" value="SH3_1"/>
    <property type="match status" value="1"/>
</dbReference>
<dbReference type="InterPro" id="IPR001452">
    <property type="entry name" value="SH3_domain"/>
</dbReference>
<dbReference type="Gene3D" id="2.30.30.40">
    <property type="entry name" value="SH3 Domains"/>
    <property type="match status" value="1"/>
</dbReference>
<evidence type="ECO:0000259" key="3">
    <source>
        <dbReference type="PROSITE" id="PS50002"/>
    </source>
</evidence>
<evidence type="ECO:0000313" key="5">
    <source>
        <dbReference type="Proteomes" id="UP000001038"/>
    </source>
</evidence>
<organism evidence="4 5">
    <name type="scientific">Oryzias latipes</name>
    <name type="common">Japanese rice fish</name>
    <name type="synonym">Japanese killifish</name>
    <dbReference type="NCBI Taxonomy" id="8090"/>
    <lineage>
        <taxon>Eukaryota</taxon>
        <taxon>Metazoa</taxon>
        <taxon>Chordata</taxon>
        <taxon>Craniata</taxon>
        <taxon>Vertebrata</taxon>
        <taxon>Euteleostomi</taxon>
        <taxon>Actinopterygii</taxon>
        <taxon>Neopterygii</taxon>
        <taxon>Teleostei</taxon>
        <taxon>Neoteleostei</taxon>
        <taxon>Acanthomorphata</taxon>
        <taxon>Ovalentaria</taxon>
        <taxon>Atherinomorphae</taxon>
        <taxon>Beloniformes</taxon>
        <taxon>Adrianichthyidae</taxon>
        <taxon>Oryziinae</taxon>
        <taxon>Oryzias</taxon>
    </lineage>
</organism>
<dbReference type="Bgee" id="ENSORLG00000024227">
    <property type="expression patterns" value="Expressed in testis and 15 other cell types or tissues"/>
</dbReference>
<feature type="domain" description="SH3" evidence="3">
    <location>
        <begin position="1"/>
        <end position="59"/>
    </location>
</feature>
<evidence type="ECO:0000256" key="1">
    <source>
        <dbReference type="ARBA" id="ARBA00022443"/>
    </source>
</evidence>
<dbReference type="GeneTree" id="ENSGT00940000155936"/>
<name>A0A3B3ICM7_ORYLA</name>
<dbReference type="InParanoid" id="A0A3B3ICM7"/>
<dbReference type="SMART" id="SM00326">
    <property type="entry name" value="SH3"/>
    <property type="match status" value="1"/>
</dbReference>
<dbReference type="PROSITE" id="PS50002">
    <property type="entry name" value="SH3"/>
    <property type="match status" value="1"/>
</dbReference>
<protein>
    <recommendedName>
        <fullName evidence="3">SH3 domain-containing protein</fullName>
    </recommendedName>
</protein>
<reference evidence="4" key="3">
    <citation type="submission" date="2025-09" db="UniProtKB">
        <authorList>
            <consortium name="Ensembl"/>
        </authorList>
    </citation>
    <scope>IDENTIFICATION</scope>
    <source>
        <strain evidence="4">Hd-rR</strain>
    </source>
</reference>
<dbReference type="Proteomes" id="UP000001038">
    <property type="component" value="Chromosome 3"/>
</dbReference>
<accession>A0A3B3ICM7</accession>
<dbReference type="InterPro" id="IPR036028">
    <property type="entry name" value="SH3-like_dom_sf"/>
</dbReference>
<evidence type="ECO:0000313" key="4">
    <source>
        <dbReference type="Ensembl" id="ENSORLP00000041578.1"/>
    </source>
</evidence>
<keyword evidence="5" id="KW-1185">Reference proteome</keyword>
<evidence type="ECO:0000256" key="2">
    <source>
        <dbReference type="PROSITE-ProRule" id="PRU00192"/>
    </source>
</evidence>
<sequence length="72" mass="8459">MVIAMYDYTAANKDEMSFSKGQLINVLDKNDPDWWKGEVDGVTGLFFFFYDFNKKHIFVLFFNRSSQKCPCV</sequence>
<dbReference type="PANTHER" id="PTHR45929">
    <property type="entry name" value="JAK PATHWAY SIGNAL TRANSDUCTION ADAPTOR MOLECULE"/>
    <property type="match status" value="1"/>
</dbReference>
<proteinExistence type="predicted"/>
<reference evidence="4 5" key="1">
    <citation type="journal article" date="2007" name="Nature">
        <title>The medaka draft genome and insights into vertebrate genome evolution.</title>
        <authorList>
            <person name="Kasahara M."/>
            <person name="Naruse K."/>
            <person name="Sasaki S."/>
            <person name="Nakatani Y."/>
            <person name="Qu W."/>
            <person name="Ahsan B."/>
            <person name="Yamada T."/>
            <person name="Nagayasu Y."/>
            <person name="Doi K."/>
            <person name="Kasai Y."/>
            <person name="Jindo T."/>
            <person name="Kobayashi D."/>
            <person name="Shimada A."/>
            <person name="Toyoda A."/>
            <person name="Kuroki Y."/>
            <person name="Fujiyama A."/>
            <person name="Sasaki T."/>
            <person name="Shimizu A."/>
            <person name="Asakawa S."/>
            <person name="Shimizu N."/>
            <person name="Hashimoto S."/>
            <person name="Yang J."/>
            <person name="Lee Y."/>
            <person name="Matsushima K."/>
            <person name="Sugano S."/>
            <person name="Sakaizumi M."/>
            <person name="Narita T."/>
            <person name="Ohishi K."/>
            <person name="Haga S."/>
            <person name="Ohta F."/>
            <person name="Nomoto H."/>
            <person name="Nogata K."/>
            <person name="Morishita T."/>
            <person name="Endo T."/>
            <person name="Shin-I T."/>
            <person name="Takeda H."/>
            <person name="Morishita S."/>
            <person name="Kohara Y."/>
        </authorList>
    </citation>
    <scope>NUCLEOTIDE SEQUENCE [LARGE SCALE GENOMIC DNA]</scope>
    <source>
        <strain evidence="4 5">Hd-rR</strain>
    </source>
</reference>
<dbReference type="SUPFAM" id="SSF50044">
    <property type="entry name" value="SH3-domain"/>
    <property type="match status" value="1"/>
</dbReference>
<dbReference type="AlphaFoldDB" id="A0A3B3ICM7"/>
<dbReference type="InterPro" id="IPR050670">
    <property type="entry name" value="STAM"/>
</dbReference>
<keyword evidence="1 2" id="KW-0728">SH3 domain</keyword>
<reference evidence="4" key="2">
    <citation type="submission" date="2025-08" db="UniProtKB">
        <authorList>
            <consortium name="Ensembl"/>
        </authorList>
    </citation>
    <scope>IDENTIFICATION</scope>
    <source>
        <strain evidence="4">Hd-rR</strain>
    </source>
</reference>
<dbReference type="Ensembl" id="ENSORLT00000032584.1">
    <property type="protein sequence ID" value="ENSORLP00000041578.1"/>
    <property type="gene ID" value="ENSORLG00000024227.1"/>
</dbReference>
<dbReference type="PANTHER" id="PTHR45929:SF3">
    <property type="entry name" value="JAK PATHWAY SIGNAL TRANSDUCTION ADAPTOR MOLECULE"/>
    <property type="match status" value="1"/>
</dbReference>
<dbReference type="STRING" id="8090.ENSORLP00000041578"/>